<dbReference type="GeneID" id="24845521"/>
<keyword evidence="2" id="KW-1133">Transmembrane helix</keyword>
<keyword evidence="1" id="KW-0175">Coiled coil</keyword>
<dbReference type="EMBL" id="CP009528">
    <property type="protein sequence ID" value="AKB55249.1"/>
    <property type="molecule type" value="Genomic_DNA"/>
</dbReference>
<evidence type="ECO:0000313" key="4">
    <source>
        <dbReference type="EMBL" id="AKB55249.1"/>
    </source>
</evidence>
<dbReference type="KEGG" id="mby:MSBRM_2251"/>
<evidence type="ECO:0000256" key="1">
    <source>
        <dbReference type="SAM" id="Coils"/>
    </source>
</evidence>
<proteinExistence type="predicted"/>
<gene>
    <name evidence="4" type="ORF">MSBRM_2251</name>
</gene>
<feature type="transmembrane region" description="Helical" evidence="2">
    <location>
        <begin position="446"/>
        <end position="469"/>
    </location>
</feature>
<dbReference type="Proteomes" id="UP000033033">
    <property type="component" value="Chromosome"/>
</dbReference>
<keyword evidence="2" id="KW-0812">Transmembrane</keyword>
<protein>
    <submittedName>
        <fullName evidence="4">High-affnity carbon uptake protein Hat/HatR</fullName>
    </submittedName>
</protein>
<dbReference type="RefSeq" id="WP_048157073.1">
    <property type="nucleotide sequence ID" value="NZ_CP009528.1"/>
</dbReference>
<dbReference type="SUPFAM" id="SSF52540">
    <property type="entry name" value="P-loop containing nucleoside triphosphate hydrolases"/>
    <property type="match status" value="1"/>
</dbReference>
<evidence type="ECO:0000259" key="3">
    <source>
        <dbReference type="Pfam" id="PF20703"/>
    </source>
</evidence>
<evidence type="ECO:0000256" key="2">
    <source>
        <dbReference type="SAM" id="Phobius"/>
    </source>
</evidence>
<evidence type="ECO:0000313" key="5">
    <source>
        <dbReference type="Proteomes" id="UP000033033"/>
    </source>
</evidence>
<feature type="coiled-coil region" evidence="1">
    <location>
        <begin position="393"/>
        <end position="442"/>
    </location>
</feature>
<accession>A0A0E3QWX1</accession>
<reference evidence="4 5" key="1">
    <citation type="submission" date="2014-07" db="EMBL/GenBank/DDBJ databases">
        <title>Methanogenic archaea and the global carbon cycle.</title>
        <authorList>
            <person name="Henriksen J.R."/>
            <person name="Luke J."/>
            <person name="Reinhart S."/>
            <person name="Benedict M.N."/>
            <person name="Youngblut N.D."/>
            <person name="Metcalf M.E."/>
            <person name="Whitaker R.J."/>
            <person name="Metcalf W.W."/>
        </authorList>
    </citation>
    <scope>NUCLEOTIDE SEQUENCE [LARGE SCALE GENOMIC DNA]</scope>
    <source>
        <strain evidence="4 5">MS</strain>
    </source>
</reference>
<keyword evidence="2" id="KW-0472">Membrane</keyword>
<name>A0A0E3QWX1_METBA</name>
<dbReference type="HOGENOM" id="CLU_495000_0_0_2"/>
<sequence>MVPEFQAYVGPRPFEEKDEGIFFGRAREVRDLLSTVIAHRLVLVYAQSGAGKTSIINAGLIPLLKGKQIEVFPVARVKGTILENTKTDEISNIYVFNTLTSWVEDEYNVKRLAKMKLVDFLNAREHKMDDYGMPLRRAVIFDQFEEIFSLYQDRWKDREGFFEQVNTALEADPLLRVVFVIREDFIAQLDPYEDPLPERMWTRFHMERLHREDALLAIKEPVKKADRFFAEGVAEKLVDDLLKIRVETMPGKTAEVPGEFIEAVQLQIVCQKLWKELPPDEKQITFQHLKTYGNVEEVLSRFYEEAIRTATEKAGIDEEGLRRLCDKKLITETGTRGMVYRAPESTCGVPNASIDVLESMHLIRAEWRAGARWYELAHDSFIKPIQDSNKVFNDELTEKKRVEEKRAEKEKLEKEWAEKERAEKERLEKEWAEKERLEKERRRSRIIKVLAVFSIAILILAGFAVYLWINAEEKNKEARVSYLNLQSNTLRGDPKNLDISVLLAIESFQISRKLNDDFLTRLSILGFTNRLDAEQLMLEAEQLIRQELLFIPHRGVVLSHDGPVYNV</sequence>
<keyword evidence="5" id="KW-1185">Reference proteome</keyword>
<feature type="domain" description="Novel STAND NTPase 1" evidence="3">
    <location>
        <begin position="8"/>
        <end position="387"/>
    </location>
</feature>
<dbReference type="STRING" id="1434108.MSBRM_2251"/>
<dbReference type="Pfam" id="PF20703">
    <property type="entry name" value="nSTAND1"/>
    <property type="match status" value="1"/>
</dbReference>
<dbReference type="PATRIC" id="fig|1434108.4.peg.2886"/>
<dbReference type="InterPro" id="IPR049052">
    <property type="entry name" value="nSTAND1"/>
</dbReference>
<dbReference type="InterPro" id="IPR027417">
    <property type="entry name" value="P-loop_NTPase"/>
</dbReference>
<dbReference type="AlphaFoldDB" id="A0A0E3QWX1"/>
<dbReference type="Gene3D" id="3.40.50.300">
    <property type="entry name" value="P-loop containing nucleotide triphosphate hydrolases"/>
    <property type="match status" value="1"/>
</dbReference>
<organism evidence="4 5">
    <name type="scientific">Methanosarcina barkeri MS</name>
    <dbReference type="NCBI Taxonomy" id="1434108"/>
    <lineage>
        <taxon>Archaea</taxon>
        <taxon>Methanobacteriati</taxon>
        <taxon>Methanobacteriota</taxon>
        <taxon>Stenosarchaea group</taxon>
        <taxon>Methanomicrobia</taxon>
        <taxon>Methanosarcinales</taxon>
        <taxon>Methanosarcinaceae</taxon>
        <taxon>Methanosarcina</taxon>
    </lineage>
</organism>